<proteinExistence type="predicted"/>
<feature type="non-terminal residue" evidence="1">
    <location>
        <position position="154"/>
    </location>
</feature>
<comment type="caution">
    <text evidence="1">The sequence shown here is derived from an EMBL/GenBank/DDBJ whole genome shotgun (WGS) entry which is preliminary data.</text>
</comment>
<dbReference type="EMBL" id="BKCP01004113">
    <property type="protein sequence ID" value="GER29618.1"/>
    <property type="molecule type" value="Genomic_DNA"/>
</dbReference>
<dbReference type="Proteomes" id="UP000325081">
    <property type="component" value="Unassembled WGS sequence"/>
</dbReference>
<dbReference type="InterPro" id="IPR044835">
    <property type="entry name" value="ARF_plant"/>
</dbReference>
<evidence type="ECO:0000313" key="1">
    <source>
        <dbReference type="EMBL" id="GER29618.1"/>
    </source>
</evidence>
<protein>
    <submittedName>
        <fullName evidence="1">Auxin response factor</fullName>
    </submittedName>
</protein>
<reference evidence="2" key="1">
    <citation type="journal article" date="2019" name="Curr. Biol.">
        <title>Genome Sequence of Striga asiatica Provides Insight into the Evolution of Plant Parasitism.</title>
        <authorList>
            <person name="Yoshida S."/>
            <person name="Kim S."/>
            <person name="Wafula E.K."/>
            <person name="Tanskanen J."/>
            <person name="Kim Y.M."/>
            <person name="Honaas L."/>
            <person name="Yang Z."/>
            <person name="Spallek T."/>
            <person name="Conn C.E."/>
            <person name="Ichihashi Y."/>
            <person name="Cheong K."/>
            <person name="Cui S."/>
            <person name="Der J.P."/>
            <person name="Gundlach H."/>
            <person name="Jiao Y."/>
            <person name="Hori C."/>
            <person name="Ishida J.K."/>
            <person name="Kasahara H."/>
            <person name="Kiba T."/>
            <person name="Kim M.S."/>
            <person name="Koo N."/>
            <person name="Laohavisit A."/>
            <person name="Lee Y.H."/>
            <person name="Lumba S."/>
            <person name="McCourt P."/>
            <person name="Mortimer J.C."/>
            <person name="Mutuku J.M."/>
            <person name="Nomura T."/>
            <person name="Sasaki-Sekimoto Y."/>
            <person name="Seto Y."/>
            <person name="Wang Y."/>
            <person name="Wakatake T."/>
            <person name="Sakakibara H."/>
            <person name="Demura T."/>
            <person name="Yamaguchi S."/>
            <person name="Yoneyama K."/>
            <person name="Manabe R.I."/>
            <person name="Nelson D.C."/>
            <person name="Schulman A.H."/>
            <person name="Timko M.P."/>
            <person name="dePamphilis C.W."/>
            <person name="Choi D."/>
            <person name="Shirasu K."/>
        </authorList>
    </citation>
    <scope>NUCLEOTIDE SEQUENCE [LARGE SCALE GENOMIC DNA]</scope>
    <source>
        <strain evidence="2">cv. UVA1</strain>
    </source>
</reference>
<accession>A0A5A7PAS5</accession>
<gene>
    <name evidence="1" type="ORF">STAS_05493</name>
</gene>
<sequence>MKLSTSGMGQQAHEVGSRVVYFPQGHSEQVAATTYKEVDVHIPNYPSLSPQLICQLHNATMHVGFICQLMKQLLNDRKFPKIHLDLQRLLQTHETNDILATADDICTNLDVDVKSEVRHIILSVSLLVNINILEGEIPAMASTMEQQHKKTRDQ</sequence>
<name>A0A5A7PAS5_STRAF</name>
<dbReference type="OrthoDB" id="2016915at2759"/>
<evidence type="ECO:0000313" key="2">
    <source>
        <dbReference type="Proteomes" id="UP000325081"/>
    </source>
</evidence>
<dbReference type="PANTHER" id="PTHR31384">
    <property type="entry name" value="AUXIN RESPONSE FACTOR 4-RELATED"/>
    <property type="match status" value="1"/>
</dbReference>
<dbReference type="PANTHER" id="PTHR31384:SF150">
    <property type="entry name" value="AUXIN RESPONSE FACTOR 6"/>
    <property type="match status" value="1"/>
</dbReference>
<organism evidence="1 2">
    <name type="scientific">Striga asiatica</name>
    <name type="common">Asiatic witchweed</name>
    <name type="synonym">Buchnera asiatica</name>
    <dbReference type="NCBI Taxonomy" id="4170"/>
    <lineage>
        <taxon>Eukaryota</taxon>
        <taxon>Viridiplantae</taxon>
        <taxon>Streptophyta</taxon>
        <taxon>Embryophyta</taxon>
        <taxon>Tracheophyta</taxon>
        <taxon>Spermatophyta</taxon>
        <taxon>Magnoliopsida</taxon>
        <taxon>eudicotyledons</taxon>
        <taxon>Gunneridae</taxon>
        <taxon>Pentapetalae</taxon>
        <taxon>asterids</taxon>
        <taxon>lamiids</taxon>
        <taxon>Lamiales</taxon>
        <taxon>Orobanchaceae</taxon>
        <taxon>Buchnereae</taxon>
        <taxon>Striga</taxon>
    </lineage>
</organism>
<dbReference type="GO" id="GO:0009725">
    <property type="term" value="P:response to hormone"/>
    <property type="evidence" value="ECO:0007669"/>
    <property type="project" value="InterPro"/>
</dbReference>
<dbReference type="GO" id="GO:0006355">
    <property type="term" value="P:regulation of DNA-templated transcription"/>
    <property type="evidence" value="ECO:0007669"/>
    <property type="project" value="InterPro"/>
</dbReference>
<dbReference type="GO" id="GO:0003677">
    <property type="term" value="F:DNA binding"/>
    <property type="evidence" value="ECO:0007669"/>
    <property type="project" value="InterPro"/>
</dbReference>
<keyword evidence="2" id="KW-1185">Reference proteome</keyword>
<dbReference type="AlphaFoldDB" id="A0A5A7PAS5"/>